<feature type="signal peptide" evidence="1">
    <location>
        <begin position="1"/>
        <end position="16"/>
    </location>
</feature>
<comment type="caution">
    <text evidence="3">The sequence shown here is derived from an EMBL/GenBank/DDBJ whole genome shotgun (WGS) entry which is preliminary data.</text>
</comment>
<dbReference type="OrthoDB" id="4944568at2759"/>
<organism evidence="3 4">
    <name type="scientific">Fusarium torreyae</name>
    <dbReference type="NCBI Taxonomy" id="1237075"/>
    <lineage>
        <taxon>Eukaryota</taxon>
        <taxon>Fungi</taxon>
        <taxon>Dikarya</taxon>
        <taxon>Ascomycota</taxon>
        <taxon>Pezizomycotina</taxon>
        <taxon>Sordariomycetes</taxon>
        <taxon>Hypocreomycetidae</taxon>
        <taxon>Hypocreales</taxon>
        <taxon>Nectriaceae</taxon>
        <taxon>Fusarium</taxon>
    </lineage>
</organism>
<name>A0A9W8VMA2_9HYPO</name>
<evidence type="ECO:0000259" key="2">
    <source>
        <dbReference type="Pfam" id="PF14856"/>
    </source>
</evidence>
<dbReference type="EMBL" id="JAOQAZ010000002">
    <property type="protein sequence ID" value="KAJ4270532.1"/>
    <property type="molecule type" value="Genomic_DNA"/>
</dbReference>
<evidence type="ECO:0000313" key="3">
    <source>
        <dbReference type="EMBL" id="KAJ4270532.1"/>
    </source>
</evidence>
<evidence type="ECO:0000313" key="4">
    <source>
        <dbReference type="Proteomes" id="UP001152049"/>
    </source>
</evidence>
<dbReference type="Pfam" id="PF14856">
    <property type="entry name" value="Hce2"/>
    <property type="match status" value="1"/>
</dbReference>
<dbReference type="AlphaFoldDB" id="A0A9W8VMA2"/>
<keyword evidence="4" id="KW-1185">Reference proteome</keyword>
<feature type="chain" id="PRO_5040805042" description="Ecp2 effector protein-like domain-containing protein" evidence="1">
    <location>
        <begin position="17"/>
        <end position="186"/>
    </location>
</feature>
<sequence length="186" mass="19438">MRFVSLVSVFVGLAIAAPAPAATTTTKDDMIVVPTTAPRPYASASTYWAPGTHSFNTCDKASYAAHQAPKNTKRADFNDCAALLSTFGSRNGTFSIPAASDDETEYALGSGLVDIVKSDSCAFAVRADKGLKVGDDDVVWIVKKAVLEYSSGTEIAARGSVKCTAKDGGNKGGLYWQIHGVDSTAC</sequence>
<keyword evidence="1" id="KW-0732">Signal</keyword>
<dbReference type="InterPro" id="IPR029226">
    <property type="entry name" value="Ecp2-like"/>
</dbReference>
<evidence type="ECO:0000256" key="1">
    <source>
        <dbReference type="SAM" id="SignalP"/>
    </source>
</evidence>
<proteinExistence type="predicted"/>
<gene>
    <name evidence="3" type="ORF">NW762_002219</name>
</gene>
<feature type="domain" description="Ecp2 effector protein-like" evidence="2">
    <location>
        <begin position="57"/>
        <end position="163"/>
    </location>
</feature>
<accession>A0A9W8VMA2</accession>
<reference evidence="3" key="1">
    <citation type="submission" date="2022-09" db="EMBL/GenBank/DDBJ databases">
        <title>Fusarium specimens isolated from Avocado Roots.</title>
        <authorList>
            <person name="Stajich J."/>
            <person name="Roper C."/>
            <person name="Heimlech-Rivalta G."/>
        </authorList>
    </citation>
    <scope>NUCLEOTIDE SEQUENCE</scope>
    <source>
        <strain evidence="3">CF00136</strain>
    </source>
</reference>
<dbReference type="Proteomes" id="UP001152049">
    <property type="component" value="Unassembled WGS sequence"/>
</dbReference>
<protein>
    <recommendedName>
        <fullName evidence="2">Ecp2 effector protein-like domain-containing protein</fullName>
    </recommendedName>
</protein>